<feature type="compositionally biased region" description="Polar residues" evidence="2">
    <location>
        <begin position="313"/>
        <end position="333"/>
    </location>
</feature>
<feature type="region of interest" description="Disordered" evidence="2">
    <location>
        <begin position="144"/>
        <end position="258"/>
    </location>
</feature>
<evidence type="ECO:0000313" key="4">
    <source>
        <dbReference type="Proteomes" id="UP000184267"/>
    </source>
</evidence>
<dbReference type="AlphaFoldDB" id="A0A1M2VCS5"/>
<keyword evidence="1" id="KW-0175">Coiled coil</keyword>
<evidence type="ECO:0000313" key="3">
    <source>
        <dbReference type="EMBL" id="OJT05326.1"/>
    </source>
</evidence>
<dbReference type="Proteomes" id="UP000184267">
    <property type="component" value="Unassembled WGS sequence"/>
</dbReference>
<feature type="compositionally biased region" description="Low complexity" evidence="2">
    <location>
        <begin position="194"/>
        <end position="204"/>
    </location>
</feature>
<feature type="compositionally biased region" description="Low complexity" evidence="2">
    <location>
        <begin position="214"/>
        <end position="231"/>
    </location>
</feature>
<evidence type="ECO:0000256" key="1">
    <source>
        <dbReference type="SAM" id="Coils"/>
    </source>
</evidence>
<dbReference type="OMA" id="CLEANFD"/>
<evidence type="ECO:0000256" key="2">
    <source>
        <dbReference type="SAM" id="MobiDB-lite"/>
    </source>
</evidence>
<dbReference type="OrthoDB" id="3263403at2759"/>
<feature type="compositionally biased region" description="Low complexity" evidence="2">
    <location>
        <begin position="334"/>
        <end position="355"/>
    </location>
</feature>
<proteinExistence type="predicted"/>
<dbReference type="EMBL" id="MNAD01001463">
    <property type="protein sequence ID" value="OJT05326.1"/>
    <property type="molecule type" value="Genomic_DNA"/>
</dbReference>
<feature type="compositionally biased region" description="Low complexity" evidence="2">
    <location>
        <begin position="298"/>
        <end position="312"/>
    </location>
</feature>
<feature type="coiled-coil region" evidence="1">
    <location>
        <begin position="25"/>
        <end position="94"/>
    </location>
</feature>
<sequence length="457" mass="49815">MAVLAKTQNKCFAEMGYFPTLLQEHHELQRQYALLRNDNQKLYADNYNLAQFIHAQDAHMKEIRAPIEQSKRTHEEMEGRLHAALNEIMLLRQELSRFIPSAVMVPAHERMMVQHPQQVAQQRVVSMPGPQHMAPQQTPTLAAYKQRPPQQHRAIQPLPAPRQSHPELSPINTSAPPNISYHRRTSAPVVMPNGAGPSSSSASPLGNFNGLSLASPAPTTPTSSRPSTSGAPTGGPPVPSRSASGPASSLHRVLQPQRVSTSSLAGAFIDLTADESRAQEGSRKRRKTDHGPEMAGSPTQQYPTQTATPITPSSWNPPEGYNTSVLLNASPFPSASTSDLPPVSSSQSPSVAEASGPLNTFPPQPPPGNDVIMEQSSVEEDCLEANFDDDDEDENKLWCKMCRSRFKAGHTTEAPQPFVGVSQQELIAHCESVHPRGWEILKQKVSEQRAAESLPPA</sequence>
<reference evidence="3 4" key="1">
    <citation type="submission" date="2016-10" db="EMBL/GenBank/DDBJ databases">
        <title>Genome sequence of the basidiomycete white-rot fungus Trametes pubescens.</title>
        <authorList>
            <person name="Makela M.R."/>
            <person name="Granchi Z."/>
            <person name="Peng M."/>
            <person name="De Vries R.P."/>
            <person name="Grigoriev I."/>
            <person name="Riley R."/>
            <person name="Hilden K."/>
        </authorList>
    </citation>
    <scope>NUCLEOTIDE SEQUENCE [LARGE SCALE GENOMIC DNA]</scope>
    <source>
        <strain evidence="3 4">FBCC735</strain>
    </source>
</reference>
<name>A0A1M2VCS5_TRAPU</name>
<accession>A0A1M2VCS5</accession>
<comment type="caution">
    <text evidence="3">The sequence shown here is derived from an EMBL/GenBank/DDBJ whole genome shotgun (WGS) entry which is preliminary data.</text>
</comment>
<dbReference type="STRING" id="154538.A0A1M2VCS5"/>
<protein>
    <submittedName>
        <fullName evidence="3">Uncharacterized protein</fullName>
    </submittedName>
</protein>
<feature type="region of interest" description="Disordered" evidence="2">
    <location>
        <begin position="271"/>
        <end position="366"/>
    </location>
</feature>
<gene>
    <name evidence="3" type="ORF">TRAPUB_3767</name>
</gene>
<organism evidence="3 4">
    <name type="scientific">Trametes pubescens</name>
    <name type="common">White-rot fungus</name>
    <dbReference type="NCBI Taxonomy" id="154538"/>
    <lineage>
        <taxon>Eukaryota</taxon>
        <taxon>Fungi</taxon>
        <taxon>Dikarya</taxon>
        <taxon>Basidiomycota</taxon>
        <taxon>Agaricomycotina</taxon>
        <taxon>Agaricomycetes</taxon>
        <taxon>Polyporales</taxon>
        <taxon>Polyporaceae</taxon>
        <taxon>Trametes</taxon>
    </lineage>
</organism>
<keyword evidence="4" id="KW-1185">Reference proteome</keyword>